<organism evidence="1 2">
    <name type="scientific">Purpureocillium lilacinum</name>
    <name type="common">Paecilomyces lilacinus</name>
    <dbReference type="NCBI Taxonomy" id="33203"/>
    <lineage>
        <taxon>Eukaryota</taxon>
        <taxon>Fungi</taxon>
        <taxon>Dikarya</taxon>
        <taxon>Ascomycota</taxon>
        <taxon>Pezizomycotina</taxon>
        <taxon>Sordariomycetes</taxon>
        <taxon>Hypocreomycetidae</taxon>
        <taxon>Hypocreales</taxon>
        <taxon>Ophiocordycipitaceae</taxon>
        <taxon>Purpureocillium</taxon>
    </lineage>
</organism>
<dbReference type="Proteomes" id="UP001287286">
    <property type="component" value="Unassembled WGS sequence"/>
</dbReference>
<keyword evidence="2" id="KW-1185">Reference proteome</keyword>
<reference evidence="1 2" key="1">
    <citation type="journal article" date="2024" name="Microbiol. Resour. Announc.">
        <title>Genome annotations for the ascomycete fungi Trichoderma harzianum, Trichoderma aggressivum, and Purpureocillium lilacinum.</title>
        <authorList>
            <person name="Beijen E.P.W."/>
            <person name="Ohm R.A."/>
        </authorList>
    </citation>
    <scope>NUCLEOTIDE SEQUENCE [LARGE SCALE GENOMIC DNA]</scope>
    <source>
        <strain evidence="1 2">CBS 150709</strain>
    </source>
</reference>
<evidence type="ECO:0000313" key="2">
    <source>
        <dbReference type="Proteomes" id="UP001287286"/>
    </source>
</evidence>
<protein>
    <submittedName>
        <fullName evidence="1">Uncharacterized protein</fullName>
    </submittedName>
</protein>
<accession>A0ABR0BEL9</accession>
<proteinExistence type="predicted"/>
<comment type="caution">
    <text evidence="1">The sequence shown here is derived from an EMBL/GenBank/DDBJ whole genome shotgun (WGS) entry which is preliminary data.</text>
</comment>
<gene>
    <name evidence="1" type="ORF">Purlil1_13359</name>
</gene>
<name>A0ABR0BEL9_PURLI</name>
<evidence type="ECO:0000313" key="1">
    <source>
        <dbReference type="EMBL" id="KAK4071580.1"/>
    </source>
</evidence>
<sequence length="520" mass="58646">MSELDELVRIIERWTPKTPDSPSFRLIQRCTLAFIKNTLPCWPILLPRQLQCLFESYHGYRKLPRSPDMSAGYQAFSCVLAIGHFFSSFDNHSDPFQLDTLLGLGDGIKPAAEILSATGINCPVDGVTYLQALALRDLYAHYRVEFGPENVRSVQLIEGTDCQVYNSSWDSVDDWWKLTMRWTVLNIQRELLWHVASPTHPGSRPDQFPDANCFIAVFGTNGWDHFFLKTYQTLSGRPPQAPPAVSVVHPPEYDRYGLTEVIYSNYAECEAYLNSFLDPNIPTADAYEPAARRCVPAIQTYLQEIQTLRGADRLFHGRREYQFVNCVIMASAVGLLASPTSVGFVDELLRFYGETPAKHFVFRPAYEHIEKEGKRLGPLHILVGKVVKLVGFDIVELGWKDGGMIVEHCRVPLHNVTWLSSALRRLRILRASQLEDPADVMKPSSRIPRGIEYSGTANIEVTTPIQLEIVSPPAQVFLEGQNKRLWGWWLGEVGAQTSGRVDPGSRIELWSPGKIIISDA</sequence>
<dbReference type="EMBL" id="JAWRVI010000207">
    <property type="protein sequence ID" value="KAK4071580.1"/>
    <property type="molecule type" value="Genomic_DNA"/>
</dbReference>